<reference evidence="2 3" key="1">
    <citation type="submission" date="2017-06" db="EMBL/GenBank/DDBJ databases">
        <authorList>
            <person name="Kim H.J."/>
            <person name="Triplett B.A."/>
        </authorList>
    </citation>
    <scope>NUCLEOTIDE SEQUENCE [LARGE SCALE GENOMIC DNA]</scope>
    <source>
        <strain evidence="2 3">DSM 18704</strain>
    </source>
</reference>
<organism evidence="2 3">
    <name type="scientific">Granulicella rosea</name>
    <dbReference type="NCBI Taxonomy" id="474952"/>
    <lineage>
        <taxon>Bacteria</taxon>
        <taxon>Pseudomonadati</taxon>
        <taxon>Acidobacteriota</taxon>
        <taxon>Terriglobia</taxon>
        <taxon>Terriglobales</taxon>
        <taxon>Acidobacteriaceae</taxon>
        <taxon>Granulicella</taxon>
    </lineage>
</organism>
<feature type="compositionally biased region" description="Acidic residues" evidence="1">
    <location>
        <begin position="192"/>
        <end position="201"/>
    </location>
</feature>
<sequence>MTKNASALRNYSIEKSAGRGNLALRMVEVKEARYEASTMELMLIAQIMVFCGLPYRRNTDRRIVRKARTGKGSTVTVTFQAMVDGVDIPFGSDRTLLHWVTHHALVTRSPFVPLSSASQFLRDMGMSTSGQNIQRVKEAFRRIASVAIVVQRDDDKSVNTQQIIMPIARSAALPKRLRKKPAPEQISLLPDGPDEREESPFDEPAGFRLDDAVFREFSQFHVPTLRKLLEVTRESPQIQDYMMFLQWRSFSAREESLIPWAQMREQMCQDDSNPYRMRARFQEAIEALRIAWPALNATAETKGLRIGPPSRGEQFLIDGAQRKRALS</sequence>
<gene>
    <name evidence="2" type="ORF">SAMN05421770_11042</name>
</gene>
<dbReference type="Proteomes" id="UP000198356">
    <property type="component" value="Unassembled WGS sequence"/>
</dbReference>
<proteinExistence type="predicted"/>
<evidence type="ECO:0000313" key="3">
    <source>
        <dbReference type="Proteomes" id="UP000198356"/>
    </source>
</evidence>
<dbReference type="RefSeq" id="WP_089410123.1">
    <property type="nucleotide sequence ID" value="NZ_FZOU01000010.1"/>
</dbReference>
<dbReference type="AlphaFoldDB" id="A0A239M6D1"/>
<dbReference type="EMBL" id="FZOU01000010">
    <property type="protein sequence ID" value="SNT38266.1"/>
    <property type="molecule type" value="Genomic_DNA"/>
</dbReference>
<name>A0A239M6D1_9BACT</name>
<accession>A0A239M6D1</accession>
<evidence type="ECO:0000256" key="1">
    <source>
        <dbReference type="SAM" id="MobiDB-lite"/>
    </source>
</evidence>
<protein>
    <submittedName>
        <fullName evidence="2">RepA protein</fullName>
    </submittedName>
</protein>
<keyword evidence="3" id="KW-1185">Reference proteome</keyword>
<evidence type="ECO:0000313" key="2">
    <source>
        <dbReference type="EMBL" id="SNT38266.1"/>
    </source>
</evidence>
<feature type="region of interest" description="Disordered" evidence="1">
    <location>
        <begin position="175"/>
        <end position="201"/>
    </location>
</feature>